<evidence type="ECO:0000313" key="6">
    <source>
        <dbReference type="Proteomes" id="UP000298127"/>
    </source>
</evidence>
<evidence type="ECO:0000259" key="4">
    <source>
        <dbReference type="Pfam" id="PF13439"/>
    </source>
</evidence>
<feature type="domain" description="Glycosyltransferase subfamily 4-like N-terminal" evidence="4">
    <location>
        <begin position="23"/>
        <end position="186"/>
    </location>
</feature>
<sequence length="398" mass="41839">MADPTTSPRLRVLVAHPGAELFGSDRMLVESVAGLRAAGHAVLVTVPTDGPMLEAVRALGASVVIAPTLVLRKSLITPSGWLQLISGAARGLAAGIGLALRARPDVIYVNTVTIPLWIAVGRMTGRPVLCHVHEAERSARPVLRRALSAPVLFARTVVANSGFSADVLGDSFSALGDRVGIVPNGVAGPAETTTARDGIDGPLRVLYVGRLSDRKGVDVAIAAMAELRRGGTPAELDVVGSVFAGNEEYEAALVEQIRDEGLGDAVRMLGFQPDVWDAYRRCDVAVVPSRVDEPFGNTAVESLLAGRPVVVSDTSGLREASSGFESAQRVRPGDAAALAAALRSVYEDWPTFRDAALVDREVAHSRHSTELYRTRMSAAVEATAAGRAWGVEDSDDGT</sequence>
<proteinExistence type="predicted"/>
<dbReference type="Pfam" id="PF00534">
    <property type="entry name" value="Glycos_transf_1"/>
    <property type="match status" value="1"/>
</dbReference>
<keyword evidence="2 5" id="KW-0808">Transferase</keyword>
<evidence type="ECO:0000313" key="5">
    <source>
        <dbReference type="EMBL" id="TFW00229.1"/>
    </source>
</evidence>
<dbReference type="PANTHER" id="PTHR12526">
    <property type="entry name" value="GLYCOSYLTRANSFERASE"/>
    <property type="match status" value="1"/>
</dbReference>
<dbReference type="GO" id="GO:0016757">
    <property type="term" value="F:glycosyltransferase activity"/>
    <property type="evidence" value="ECO:0007669"/>
    <property type="project" value="UniProtKB-KW"/>
</dbReference>
<reference evidence="5 6" key="1">
    <citation type="journal article" date="2018" name="J. Microbiol.">
        <title>Leifsonia flava sp. nov., a novel actinobacterium isolated from the rhizosphere of Aquilegia viridiflora.</title>
        <authorList>
            <person name="Cai Y."/>
            <person name="Tao W.Z."/>
            <person name="Ma Y.J."/>
            <person name="Cheng J."/>
            <person name="Zhang M.Y."/>
            <person name="Zhang Y.X."/>
        </authorList>
    </citation>
    <scope>NUCLEOTIDE SEQUENCE [LARGE SCALE GENOMIC DNA]</scope>
    <source>
        <strain evidence="5 6">SYP-B2174</strain>
    </source>
</reference>
<dbReference type="Pfam" id="PF13439">
    <property type="entry name" value="Glyco_transf_4"/>
    <property type="match status" value="1"/>
</dbReference>
<keyword evidence="6" id="KW-1185">Reference proteome</keyword>
<dbReference type="AlphaFoldDB" id="A0A4Y9R872"/>
<evidence type="ECO:0000259" key="3">
    <source>
        <dbReference type="Pfam" id="PF00534"/>
    </source>
</evidence>
<name>A0A4Y9R872_9MICO</name>
<protein>
    <submittedName>
        <fullName evidence="5">Glycosyltransferase</fullName>
    </submittedName>
</protein>
<dbReference type="RefSeq" id="WP_135119056.1">
    <property type="nucleotide sequence ID" value="NZ_SPQZ01000001.1"/>
</dbReference>
<feature type="domain" description="Glycosyl transferase family 1" evidence="3">
    <location>
        <begin position="200"/>
        <end position="350"/>
    </location>
</feature>
<dbReference type="PANTHER" id="PTHR12526:SF510">
    <property type="entry name" value="D-INOSITOL 3-PHOSPHATE GLYCOSYLTRANSFERASE"/>
    <property type="match status" value="1"/>
</dbReference>
<dbReference type="SUPFAM" id="SSF53756">
    <property type="entry name" value="UDP-Glycosyltransferase/glycogen phosphorylase"/>
    <property type="match status" value="1"/>
</dbReference>
<evidence type="ECO:0000256" key="2">
    <source>
        <dbReference type="ARBA" id="ARBA00022679"/>
    </source>
</evidence>
<dbReference type="Proteomes" id="UP000298127">
    <property type="component" value="Unassembled WGS sequence"/>
</dbReference>
<organism evidence="5 6">
    <name type="scientific">Orlajensenia leifsoniae</name>
    <dbReference type="NCBI Taxonomy" id="2561933"/>
    <lineage>
        <taxon>Bacteria</taxon>
        <taxon>Bacillati</taxon>
        <taxon>Actinomycetota</taxon>
        <taxon>Actinomycetes</taxon>
        <taxon>Micrococcales</taxon>
        <taxon>Microbacteriaceae</taxon>
        <taxon>Orlajensenia</taxon>
    </lineage>
</organism>
<dbReference type="Gene3D" id="3.40.50.2000">
    <property type="entry name" value="Glycogen Phosphorylase B"/>
    <property type="match status" value="2"/>
</dbReference>
<dbReference type="InterPro" id="IPR001296">
    <property type="entry name" value="Glyco_trans_1"/>
</dbReference>
<evidence type="ECO:0000256" key="1">
    <source>
        <dbReference type="ARBA" id="ARBA00022676"/>
    </source>
</evidence>
<dbReference type="InterPro" id="IPR028098">
    <property type="entry name" value="Glyco_trans_4-like_N"/>
</dbReference>
<accession>A0A4Y9R872</accession>
<keyword evidence="1" id="KW-0328">Glycosyltransferase</keyword>
<dbReference type="EMBL" id="SPQZ01000001">
    <property type="protein sequence ID" value="TFW00229.1"/>
    <property type="molecule type" value="Genomic_DNA"/>
</dbReference>
<comment type="caution">
    <text evidence="5">The sequence shown here is derived from an EMBL/GenBank/DDBJ whole genome shotgun (WGS) entry which is preliminary data.</text>
</comment>
<gene>
    <name evidence="5" type="ORF">E4M00_03345</name>
</gene>